<evidence type="ECO:0000313" key="3">
    <source>
        <dbReference type="Proteomes" id="UP000807850"/>
    </source>
</evidence>
<comment type="caution">
    <text evidence="2">The sequence shown here is derived from an EMBL/GenBank/DDBJ whole genome shotgun (WGS) entry which is preliminary data.</text>
</comment>
<organism evidence="2 3">
    <name type="scientific">Eiseniibacteriota bacterium</name>
    <dbReference type="NCBI Taxonomy" id="2212470"/>
    <lineage>
        <taxon>Bacteria</taxon>
        <taxon>Candidatus Eiseniibacteriota</taxon>
    </lineage>
</organism>
<reference evidence="2" key="1">
    <citation type="submission" date="2020-07" db="EMBL/GenBank/DDBJ databases">
        <title>Huge and variable diversity of episymbiotic CPR bacteria and DPANN archaea in groundwater ecosystems.</title>
        <authorList>
            <person name="He C.Y."/>
            <person name="Keren R."/>
            <person name="Whittaker M."/>
            <person name="Farag I.F."/>
            <person name="Doudna J."/>
            <person name="Cate J.H.D."/>
            <person name="Banfield J.F."/>
        </authorList>
    </citation>
    <scope>NUCLEOTIDE SEQUENCE</scope>
    <source>
        <strain evidence="2">NC_groundwater_928_Pr1_S-0.2um_72_17</strain>
    </source>
</reference>
<accession>A0A9D6LA85</accession>
<feature type="region of interest" description="Disordered" evidence="1">
    <location>
        <begin position="118"/>
        <end position="160"/>
    </location>
</feature>
<dbReference type="AlphaFoldDB" id="A0A9D6LA85"/>
<protein>
    <submittedName>
        <fullName evidence="2">Uncharacterized protein</fullName>
    </submittedName>
</protein>
<name>A0A9D6LA85_UNCEI</name>
<gene>
    <name evidence="2" type="ORF">HY076_05770</name>
</gene>
<sequence length="160" mass="17572">MTHSTDRTVAGVAFALHARAALEKHLPEARTAGARWGSGANLAWVRYRRDDGLYAYTALRRHLDWVTGEAGLSRAAREFHELPAHATLPGPDVEAFRLRLGEILHEEDRWWPAGATDADLRSPSIASSRCSSTRPPPCAPTAPRAIRRRSRATTTRAATA</sequence>
<proteinExistence type="predicted"/>
<feature type="compositionally biased region" description="Low complexity" evidence="1">
    <location>
        <begin position="121"/>
        <end position="133"/>
    </location>
</feature>
<dbReference type="EMBL" id="JACQAY010000181">
    <property type="protein sequence ID" value="MBI3539762.1"/>
    <property type="molecule type" value="Genomic_DNA"/>
</dbReference>
<dbReference type="Proteomes" id="UP000807850">
    <property type="component" value="Unassembled WGS sequence"/>
</dbReference>
<evidence type="ECO:0000313" key="2">
    <source>
        <dbReference type="EMBL" id="MBI3539762.1"/>
    </source>
</evidence>
<evidence type="ECO:0000256" key="1">
    <source>
        <dbReference type="SAM" id="MobiDB-lite"/>
    </source>
</evidence>